<dbReference type="Proteomes" id="UP000887572">
    <property type="component" value="Unplaced"/>
</dbReference>
<evidence type="ECO:0000256" key="3">
    <source>
        <dbReference type="ARBA" id="ARBA00018693"/>
    </source>
</evidence>
<keyword evidence="9" id="KW-0226">DNA condensation</keyword>
<dbReference type="InterPro" id="IPR010935">
    <property type="entry name" value="SMC_hinge"/>
</dbReference>
<reference evidence="16" key="1">
    <citation type="submission" date="2022-11" db="UniProtKB">
        <authorList>
            <consortium name="WormBaseParasite"/>
        </authorList>
    </citation>
    <scope>IDENTIFICATION</scope>
</reference>
<evidence type="ECO:0000256" key="11">
    <source>
        <dbReference type="ARBA" id="ARBA00023306"/>
    </source>
</evidence>
<feature type="compositionally biased region" description="Acidic residues" evidence="13">
    <location>
        <begin position="1129"/>
        <end position="1157"/>
    </location>
</feature>
<feature type="region of interest" description="Disordered" evidence="13">
    <location>
        <begin position="1053"/>
        <end position="1110"/>
    </location>
</feature>
<evidence type="ECO:0000256" key="13">
    <source>
        <dbReference type="SAM" id="MobiDB-lite"/>
    </source>
</evidence>
<keyword evidence="10" id="KW-0539">Nucleus</keyword>
<protein>
    <recommendedName>
        <fullName evidence="3">Structural maintenance of chromosomes protein 4</fullName>
    </recommendedName>
</protein>
<dbReference type="SUPFAM" id="SSF75553">
    <property type="entry name" value="Smc hinge domain"/>
    <property type="match status" value="1"/>
</dbReference>
<dbReference type="PANTHER" id="PTHR18937">
    <property type="entry name" value="STRUCTURAL MAINTENANCE OF CHROMOSOMES SMC FAMILY MEMBER"/>
    <property type="match status" value="1"/>
</dbReference>
<evidence type="ECO:0000256" key="2">
    <source>
        <dbReference type="ARBA" id="ARBA00006005"/>
    </source>
</evidence>
<dbReference type="Pfam" id="PF22788">
    <property type="entry name" value="COP9_hel_rpt"/>
    <property type="match status" value="1"/>
</dbReference>
<feature type="compositionally biased region" description="Acidic residues" evidence="13">
    <location>
        <begin position="1084"/>
        <end position="1093"/>
    </location>
</feature>
<evidence type="ECO:0000256" key="5">
    <source>
        <dbReference type="ARBA" id="ARBA00022741"/>
    </source>
</evidence>
<dbReference type="Gene3D" id="3.30.70.1620">
    <property type="match status" value="1"/>
</dbReference>
<evidence type="ECO:0000256" key="10">
    <source>
        <dbReference type="ARBA" id="ARBA00023242"/>
    </source>
</evidence>
<dbReference type="Pfam" id="PF06470">
    <property type="entry name" value="SMC_hinge"/>
    <property type="match status" value="1"/>
</dbReference>
<dbReference type="Gene3D" id="1.10.287.1490">
    <property type="match status" value="1"/>
</dbReference>
<proteinExistence type="inferred from homology"/>
<organism evidence="15 16">
    <name type="scientific">Globodera rostochiensis</name>
    <name type="common">Golden nematode worm</name>
    <name type="synonym">Heterodera rostochiensis</name>
    <dbReference type="NCBI Taxonomy" id="31243"/>
    <lineage>
        <taxon>Eukaryota</taxon>
        <taxon>Metazoa</taxon>
        <taxon>Ecdysozoa</taxon>
        <taxon>Nematoda</taxon>
        <taxon>Chromadorea</taxon>
        <taxon>Rhabditida</taxon>
        <taxon>Tylenchina</taxon>
        <taxon>Tylenchomorpha</taxon>
        <taxon>Tylenchoidea</taxon>
        <taxon>Heteroderidae</taxon>
        <taxon>Heteroderinae</taxon>
        <taxon>Globodera</taxon>
    </lineage>
</organism>
<evidence type="ECO:0000259" key="14">
    <source>
        <dbReference type="SMART" id="SM00968"/>
    </source>
</evidence>
<evidence type="ECO:0000256" key="6">
    <source>
        <dbReference type="ARBA" id="ARBA00022776"/>
    </source>
</evidence>
<dbReference type="Gene3D" id="3.40.50.300">
    <property type="entry name" value="P-loop containing nucleotide triphosphate hydrolases"/>
    <property type="match status" value="2"/>
</dbReference>
<dbReference type="GO" id="GO:0051301">
    <property type="term" value="P:cell division"/>
    <property type="evidence" value="ECO:0007669"/>
    <property type="project" value="UniProtKB-KW"/>
</dbReference>
<evidence type="ECO:0000256" key="12">
    <source>
        <dbReference type="SAM" id="Coils"/>
    </source>
</evidence>
<dbReference type="InterPro" id="IPR036277">
    <property type="entry name" value="SMC_hinge_sf"/>
</dbReference>
<dbReference type="FunFam" id="3.40.50.300:FF:000585">
    <property type="entry name" value="Structural maintenance of chromosomes 4"/>
    <property type="match status" value="1"/>
</dbReference>
<dbReference type="Gene3D" id="1.20.1060.20">
    <property type="match status" value="1"/>
</dbReference>
<dbReference type="FunFam" id="3.40.50.300:FF:000481">
    <property type="entry name" value="Structural maintenance of chromosomes 4"/>
    <property type="match status" value="1"/>
</dbReference>
<keyword evidence="8 12" id="KW-0175">Coiled coil</keyword>
<evidence type="ECO:0000313" key="15">
    <source>
        <dbReference type="Proteomes" id="UP000887572"/>
    </source>
</evidence>
<keyword evidence="15" id="KW-1185">Reference proteome</keyword>
<feature type="domain" description="SMC hinge" evidence="14">
    <location>
        <begin position="591"/>
        <end position="707"/>
    </location>
</feature>
<dbReference type="WBParaSite" id="Gr19_v10_g7491.t1">
    <property type="protein sequence ID" value="Gr19_v10_g7491.t1"/>
    <property type="gene ID" value="Gr19_v10_g7491"/>
</dbReference>
<evidence type="ECO:0000256" key="9">
    <source>
        <dbReference type="ARBA" id="ARBA00023067"/>
    </source>
</evidence>
<name>A0A914I7L0_GLORO</name>
<feature type="compositionally biased region" description="Acidic residues" evidence="13">
    <location>
        <begin position="1059"/>
        <end position="1077"/>
    </location>
</feature>
<dbReference type="InterPro" id="IPR055089">
    <property type="entry name" value="COP9_N"/>
</dbReference>
<keyword evidence="7" id="KW-0067">ATP-binding</keyword>
<dbReference type="FunFam" id="1.20.1060.20:FF:000003">
    <property type="entry name" value="Structural maintenance of chromosomes 4"/>
    <property type="match status" value="1"/>
</dbReference>
<dbReference type="GO" id="GO:0000796">
    <property type="term" value="C:condensin complex"/>
    <property type="evidence" value="ECO:0007669"/>
    <property type="project" value="TreeGrafter"/>
</dbReference>
<evidence type="ECO:0000256" key="8">
    <source>
        <dbReference type="ARBA" id="ARBA00023054"/>
    </source>
</evidence>
<accession>A0A914I7L0</accession>
<dbReference type="SMART" id="SM00968">
    <property type="entry name" value="SMC_hinge"/>
    <property type="match status" value="1"/>
</dbReference>
<feature type="compositionally biased region" description="Low complexity" evidence="13">
    <location>
        <begin position="1586"/>
        <end position="1603"/>
    </location>
</feature>
<feature type="region of interest" description="Disordered" evidence="13">
    <location>
        <begin position="1"/>
        <end position="32"/>
    </location>
</feature>
<evidence type="ECO:0000256" key="4">
    <source>
        <dbReference type="ARBA" id="ARBA00022618"/>
    </source>
</evidence>
<evidence type="ECO:0000256" key="1">
    <source>
        <dbReference type="ARBA" id="ARBA00004123"/>
    </source>
</evidence>
<feature type="region of interest" description="Disordered" evidence="13">
    <location>
        <begin position="1129"/>
        <end position="1179"/>
    </location>
</feature>
<feature type="coiled-coil region" evidence="12">
    <location>
        <begin position="326"/>
        <end position="402"/>
    </location>
</feature>
<comment type="subcellular location">
    <subcellularLocation>
        <location evidence="1">Nucleus</location>
    </subcellularLocation>
</comment>
<dbReference type="InterPro" id="IPR027417">
    <property type="entry name" value="P-loop_NTPase"/>
</dbReference>
<keyword evidence="11" id="KW-0131">Cell cycle</keyword>
<feature type="region of interest" description="Disordered" evidence="13">
    <location>
        <begin position="1897"/>
        <end position="1925"/>
    </location>
</feature>
<keyword evidence="6" id="KW-0498">Mitosis</keyword>
<keyword evidence="4" id="KW-0132">Cell division</keyword>
<dbReference type="SUPFAM" id="SSF52540">
    <property type="entry name" value="P-loop containing nucleoside triphosphate hydrolases"/>
    <property type="match status" value="1"/>
</dbReference>
<dbReference type="SUPFAM" id="SSF57997">
    <property type="entry name" value="Tropomyosin"/>
    <property type="match status" value="1"/>
</dbReference>
<sequence length="1925" mass="218040">MRRNAKKKGEVIGSTDNQENEEPTPANQENINEDCDEEDLLNMKIPAPPESFMHRDGNRMVISHIEVENFKSYHGRQIIGPFHKSFTSIIGPNGSGKSNVIDSLLFVFGYRASKIRSKKISVLIHSSAGRENIQNCTVTIHFCKIVDVNESEYKKVDGSNIAVARTAFKDNSSRYSLNGKTVKFKEIGDLLRINGVDLVHNRFLILQGEVEQISMMKPKAEKEDDEGMLEYLEDIIGSSRLKQPINKLSRRIGRIDERRDIQLQRLQHAEKDKQKLTGPAREILLQMRLENAVNCLTNRILLAKKYTIEEQLSQLEGVKGQRTTELAENHQKHKELTNQAKQHSAQRQRLQCQLDKVQDEVQSIERKIGESKQAKVKATNDKKRLATRKNQLEENTELEREKLTEWMSAPEKAKTKIEEYRKQLLEANAVIDECSPLLIQKLDEAQQLVRNERHEKTELEAKLSKISVVEDDLNSKLLLAQEKKLNLRREEEAQRSKYDELHNKLLDTENKYAQVNRDLHSTVEALPELEQTFEGKKVRIGNLREREAKLANLARDLRSQYEERRQAEEQWKGDNKMLERLMQAKQSGEIGGIFGRLGDLGAIDQKYDVAISTTCYALDHIVVDDVPTAQQCIDLLKRHKLGVASFIALNKQSHFWNSIRQRPNTPENAPRLFDLIRVADEKILPAFYFAVQDTLVADDIVAATRIGINSGGRRWRTVTLKGEIVDVSGSMTGGGNQQIRGKIGQNVRVDTREKTTDEQQSIGELQQQMNNAEAELAAIRRECELLETELQQRQGQLNKMQKNLREFELDKDHLGNTVKKLREQIETQKKKVIEATADPVEVRNVETEIENINTESAQIAEKTNKLRMEIMELNERMEEVTKRIAGPCQKRIKEAEKIKNDAEAGINTENVKLASTERNLKKINEKLRNLEQDIKEAERQLETVSTHFSEAVEQLEKLDENLNQRKNEVEAARAILTEFIESISERNEEEMALQKKVDELKRALKGIENEVATLGAKLKAGDAKLSSLKCFRTKWLVNALSKETSAIVGRLSKKQPVAADDEEADEYDEVEGEDSDEERGGGDALDDEMEVEDGTMGNGQRQPGDGDDEEITDDLELFLHDCAAIDDSDVNFEETDGEVDDQMEIDDSDEGEEEDDLRNDNHSNRGTTNHPRPRAIANPDSLNKLFMPLPKLSEQVVRDEVDVNLLESHLAELEKRKRKHSVANLTVVLDFMAKLKKYQAEFKELAAITEQRDLHRSLHDRLKKQRLHEFMEGFQQIATELRVTYQMITIQGDVSLELVDSLDPFAEGIAFNVRPPKKSWKQITNLSGGEKTLASLSLVFGLHKYKPTPLYVMDEIDAALDFRNVSIIANYLLERTRNAQFIVISLRNQMYEKANRLIGIYKVNDCTRNVVVDPQEMFDGIIRSHYMVNITVFFNAIQNLTGDASCKELAQFCRRWLDDNAEKINANEAERMLAMINLQTHTLGGLCLLYVKLTKTRTDAELRDFLIYWALDIYNRLFETITEMLLKRKAPLAIPIALQICTRPSSVFRADAATNAVSVEPGADGCGTTVGCTGSVSDGVDKANVSSSEKQQQQQVQTSSSGSGIASSAVSLFQKAMNMAGGGVGLSVKFDQPKSAQPLLKRRAVLLYFYYGALIYAALEQWEEAALFLEHAICFPAMKKNSAIALDAVKKYNIIWLILGRSKPIDSLPHYRLSSLQRNFVALASVYTKLWPLVQRNADNKTDLVRALFSYLSEKFVVFEKDKNVGLMKVLANACRENAIKRLGNIFVSLQLEDVNRMAHLSQPTANNEEEESAEQLILRLRHKLPHFVARIDGRTQTVIFEEETKGSKKEVAAQLQHRVDSAMADVIRLASIVHNYEDAVRLNPNYVEKCAAQKEKARGTGGNGGGSSSSMNFDDEGLFVGGSP</sequence>
<feature type="region of interest" description="Disordered" evidence="13">
    <location>
        <begin position="1581"/>
        <end position="1603"/>
    </location>
</feature>
<feature type="coiled-coil region" evidence="12">
    <location>
        <begin position="442"/>
        <end position="518"/>
    </location>
</feature>
<dbReference type="Pfam" id="PF02463">
    <property type="entry name" value="SMC_N"/>
    <property type="match status" value="1"/>
</dbReference>
<evidence type="ECO:0000313" key="16">
    <source>
        <dbReference type="WBParaSite" id="Gr19_v10_g7491.t1"/>
    </source>
</evidence>
<evidence type="ECO:0000256" key="7">
    <source>
        <dbReference type="ARBA" id="ARBA00022840"/>
    </source>
</evidence>
<keyword evidence="5" id="KW-0547">Nucleotide-binding</keyword>
<dbReference type="GO" id="GO:0007076">
    <property type="term" value="P:mitotic chromosome condensation"/>
    <property type="evidence" value="ECO:0007669"/>
    <property type="project" value="TreeGrafter"/>
</dbReference>
<feature type="coiled-coil region" evidence="12">
    <location>
        <begin position="543"/>
        <end position="570"/>
    </location>
</feature>
<comment type="similarity">
    <text evidence="2">Belongs to the SMC family. SMC4 subfamily.</text>
</comment>
<feature type="coiled-coil region" evidence="12">
    <location>
        <begin position="755"/>
        <end position="1017"/>
    </location>
</feature>
<dbReference type="PANTHER" id="PTHR18937:SF172">
    <property type="entry name" value="STRUCTURAL MAINTENANCE OF CHROMOSOMES PROTEIN"/>
    <property type="match status" value="1"/>
</dbReference>
<dbReference type="GO" id="GO:0005634">
    <property type="term" value="C:nucleus"/>
    <property type="evidence" value="ECO:0007669"/>
    <property type="project" value="UniProtKB-SubCell"/>
</dbReference>
<dbReference type="InterPro" id="IPR003395">
    <property type="entry name" value="RecF/RecN/SMC_N"/>
</dbReference>
<dbReference type="GO" id="GO:0005524">
    <property type="term" value="F:ATP binding"/>
    <property type="evidence" value="ECO:0007669"/>
    <property type="project" value="UniProtKB-KW"/>
</dbReference>